<dbReference type="Proteomes" id="UP001454036">
    <property type="component" value="Unassembled WGS sequence"/>
</dbReference>
<dbReference type="GO" id="GO:0005634">
    <property type="term" value="C:nucleus"/>
    <property type="evidence" value="ECO:0007669"/>
    <property type="project" value="TreeGrafter"/>
</dbReference>
<dbReference type="GO" id="GO:0006285">
    <property type="term" value="P:base-excision repair, AP site formation"/>
    <property type="evidence" value="ECO:0007669"/>
    <property type="project" value="TreeGrafter"/>
</dbReference>
<protein>
    <submittedName>
        <fullName evidence="1">Uncharacterized protein</fullName>
    </submittedName>
</protein>
<dbReference type="Gene3D" id="1.10.340.30">
    <property type="entry name" value="Hypothetical protein, domain 2"/>
    <property type="match status" value="1"/>
</dbReference>
<name>A0AAV3NWT1_LITER</name>
<keyword evidence="2" id="KW-1185">Reference proteome</keyword>
<dbReference type="GO" id="GO:0034039">
    <property type="term" value="F:8-oxo-7,8-dihydroguanine DNA N-glycosylase activity"/>
    <property type="evidence" value="ECO:0007669"/>
    <property type="project" value="TreeGrafter"/>
</dbReference>
<proteinExistence type="predicted"/>
<dbReference type="SUPFAM" id="SSF48150">
    <property type="entry name" value="DNA-glycosylase"/>
    <property type="match status" value="1"/>
</dbReference>
<dbReference type="AlphaFoldDB" id="A0AAV3NWT1"/>
<sequence length="182" mass="20441">MAQSLCLFQHNSANGLLTNVSGKPSRKQTSDTFVAEYMGNFPTATELADFTEGFLKTHCNLGYRARTISNLAKKVASGKLDLERATIMMCIGFYDKVPIDSETTRHLHQIHGIGLSKSTCKRKLLEIESSSNKHVDTTSERDLSKLKKTPQKSLDIHVKRIYDKYAPLECLAFWLSPLFKAI</sequence>
<organism evidence="1 2">
    <name type="scientific">Lithospermum erythrorhizon</name>
    <name type="common">Purple gromwell</name>
    <name type="synonym">Lithospermum officinale var. erythrorhizon</name>
    <dbReference type="NCBI Taxonomy" id="34254"/>
    <lineage>
        <taxon>Eukaryota</taxon>
        <taxon>Viridiplantae</taxon>
        <taxon>Streptophyta</taxon>
        <taxon>Embryophyta</taxon>
        <taxon>Tracheophyta</taxon>
        <taxon>Spermatophyta</taxon>
        <taxon>Magnoliopsida</taxon>
        <taxon>eudicotyledons</taxon>
        <taxon>Gunneridae</taxon>
        <taxon>Pentapetalae</taxon>
        <taxon>asterids</taxon>
        <taxon>lamiids</taxon>
        <taxon>Boraginales</taxon>
        <taxon>Boraginaceae</taxon>
        <taxon>Boraginoideae</taxon>
        <taxon>Lithospermeae</taxon>
        <taxon>Lithospermum</taxon>
    </lineage>
</organism>
<accession>A0AAV3NWT1</accession>
<dbReference type="EMBL" id="BAABME010000511">
    <property type="protein sequence ID" value="GAA0143383.1"/>
    <property type="molecule type" value="Genomic_DNA"/>
</dbReference>
<evidence type="ECO:0000313" key="1">
    <source>
        <dbReference type="EMBL" id="GAA0143383.1"/>
    </source>
</evidence>
<dbReference type="PANTHER" id="PTHR10242:SF7">
    <property type="entry name" value="HHH-GPD DOMAIN-CONTAINING PROTEIN"/>
    <property type="match status" value="1"/>
</dbReference>
<dbReference type="InterPro" id="IPR052054">
    <property type="entry name" value="Oxidative_DNA_repair_enzyme"/>
</dbReference>
<evidence type="ECO:0000313" key="2">
    <source>
        <dbReference type="Proteomes" id="UP001454036"/>
    </source>
</evidence>
<reference evidence="1 2" key="1">
    <citation type="submission" date="2024-01" db="EMBL/GenBank/DDBJ databases">
        <title>The complete chloroplast genome sequence of Lithospermum erythrorhizon: insights into the phylogenetic relationship among Boraginaceae species and the maternal lineages of purple gromwells.</title>
        <authorList>
            <person name="Okada T."/>
            <person name="Watanabe K."/>
        </authorList>
    </citation>
    <scope>NUCLEOTIDE SEQUENCE [LARGE SCALE GENOMIC DNA]</scope>
</reference>
<dbReference type="PANTHER" id="PTHR10242">
    <property type="entry name" value="8-OXOGUANINE DNA GLYCOSYLASE"/>
    <property type="match status" value="1"/>
</dbReference>
<dbReference type="InterPro" id="IPR011257">
    <property type="entry name" value="DNA_glycosylase"/>
</dbReference>
<comment type="caution">
    <text evidence="1">The sequence shown here is derived from an EMBL/GenBank/DDBJ whole genome shotgun (WGS) entry which is preliminary data.</text>
</comment>
<gene>
    <name evidence="1" type="ORF">LIER_04080</name>
</gene>